<name>A0A316V549_9BASI</name>
<keyword evidence="6" id="KW-0560">Oxidoreductase</keyword>
<comment type="cofactor">
    <cofactor evidence="1">
        <name>FAD</name>
        <dbReference type="ChEBI" id="CHEBI:57692"/>
    </cofactor>
</comment>
<evidence type="ECO:0000256" key="1">
    <source>
        <dbReference type="ARBA" id="ARBA00001974"/>
    </source>
</evidence>
<feature type="compositionally biased region" description="Polar residues" evidence="8">
    <location>
        <begin position="332"/>
        <end position="342"/>
    </location>
</feature>
<evidence type="ECO:0000256" key="4">
    <source>
        <dbReference type="ARBA" id="ARBA00022630"/>
    </source>
</evidence>
<dbReference type="SUPFAM" id="SSF51730">
    <property type="entry name" value="FAD-linked oxidoreductase"/>
    <property type="match status" value="1"/>
</dbReference>
<evidence type="ECO:0000256" key="5">
    <source>
        <dbReference type="ARBA" id="ARBA00022827"/>
    </source>
</evidence>
<gene>
    <name evidence="10" type="ORF">FA14DRAFT_169193</name>
</gene>
<dbReference type="GO" id="GO:0071949">
    <property type="term" value="F:FAD binding"/>
    <property type="evidence" value="ECO:0007669"/>
    <property type="project" value="TreeGrafter"/>
</dbReference>
<feature type="domain" description="MTHFR SAM-binding regulatory" evidence="9">
    <location>
        <begin position="374"/>
        <end position="639"/>
    </location>
</feature>
<dbReference type="InParanoid" id="A0A316V549"/>
<reference evidence="10 11" key="1">
    <citation type="journal article" date="2018" name="Mol. Biol. Evol.">
        <title>Broad Genomic Sampling Reveals a Smut Pathogenic Ancestry of the Fungal Clade Ustilaginomycotina.</title>
        <authorList>
            <person name="Kijpornyongpan T."/>
            <person name="Mondo S.J."/>
            <person name="Barry K."/>
            <person name="Sandor L."/>
            <person name="Lee J."/>
            <person name="Lipzen A."/>
            <person name="Pangilinan J."/>
            <person name="LaButti K."/>
            <person name="Hainaut M."/>
            <person name="Henrissat B."/>
            <person name="Grigoriev I.V."/>
            <person name="Spatafora J.W."/>
            <person name="Aime M.C."/>
        </authorList>
    </citation>
    <scope>NUCLEOTIDE SEQUENCE [LARGE SCALE GENOMIC DNA]</scope>
    <source>
        <strain evidence="10 11">MCA 3882</strain>
    </source>
</reference>
<sequence>MISEIIANAIKSDKPVFSLEFFPPKTQQGLSNLYTRIARMVTDLDPAWIQITWGAGGSTQSTSLDLAGRVQAGALGPKAILESSILDSTPSTPIEDGRHELLSRNVCLHLTCTNVEKASLDETLDRALKSGIRNILALRGDPPRGQELWVAADDRFQHATDLVRYIRSRHGNAFCIGVAAYPEMHPDAEANETPNSEIQHLLAKQEVGADFIVTQLFYDVDNFLAWYADCRANGITIPIIPGVMPIQSYQTFRRVTSLCKAKVPQAVWDAIEPVRFDDAAVRDVGVNLTKALIEKICQSTDIRAFHICTLNLEKSTKTILQALQWLSDPKSKQNPAKATSDATKIEKASLTSNTHSQTLKPPTNPVTTMEEAAATWDEFPNGRYGDARSPAFGQIDGYGVSLKIPPQEALRQWGRPTTNAEISDIFTLYLNGKLEVIPWCDCPILPETNSISNELLRLNADKGAKLEESFTGKGWWTVGSQPSADGIDSSDPVFGFGPAHGYIFQKAFVEFFSTEKDMLDLEKRIEEYNTKKGGTWLSFFAGNRAGQFRTNVDAEQGESCAVTWGCFVGKEIVQTTIIERESFDAWREEAFGIWSEWETLFPAHSPTKSLLQEIGQQRWLVTVIHHDYKDEGALWSFLEVR</sequence>
<evidence type="ECO:0000256" key="7">
    <source>
        <dbReference type="RuleBase" id="RU004254"/>
    </source>
</evidence>
<accession>A0A316V549</accession>
<evidence type="ECO:0000313" key="11">
    <source>
        <dbReference type="Proteomes" id="UP000245771"/>
    </source>
</evidence>
<evidence type="ECO:0000256" key="2">
    <source>
        <dbReference type="ARBA" id="ARBA00004777"/>
    </source>
</evidence>
<keyword evidence="11" id="KW-1185">Reference proteome</keyword>
<comment type="similarity">
    <text evidence="3">Belongs to the methylenetetrahydrofolate reductase family.</text>
</comment>
<dbReference type="FunCoup" id="A0A316V549">
    <property type="interactions" value="273"/>
</dbReference>
<dbReference type="AlphaFoldDB" id="A0A316V549"/>
<dbReference type="Pfam" id="PF02219">
    <property type="entry name" value="MTHFR"/>
    <property type="match status" value="2"/>
</dbReference>
<dbReference type="EMBL" id="KZ819607">
    <property type="protein sequence ID" value="PWN31621.1"/>
    <property type="molecule type" value="Genomic_DNA"/>
</dbReference>
<dbReference type="OrthoDB" id="16284at2759"/>
<keyword evidence="4" id="KW-0285">Flavoprotein</keyword>
<dbReference type="InterPro" id="IPR029041">
    <property type="entry name" value="FAD-linked_oxidoreductase-like"/>
</dbReference>
<dbReference type="GO" id="GO:0035999">
    <property type="term" value="P:tetrahydrofolate interconversion"/>
    <property type="evidence" value="ECO:0007669"/>
    <property type="project" value="UniProtKB-UniPathway"/>
</dbReference>
<dbReference type="GeneID" id="37021972"/>
<dbReference type="UniPathway" id="UPA00193"/>
<dbReference type="PANTHER" id="PTHR45754">
    <property type="entry name" value="METHYLENETETRAHYDROFOLATE REDUCTASE"/>
    <property type="match status" value="1"/>
</dbReference>
<evidence type="ECO:0000256" key="8">
    <source>
        <dbReference type="SAM" id="MobiDB-lite"/>
    </source>
</evidence>
<protein>
    <submittedName>
        <fullName evidence="10">Methylenetetrahydrofolate reduct</fullName>
    </submittedName>
</protein>
<evidence type="ECO:0000256" key="3">
    <source>
        <dbReference type="ARBA" id="ARBA00006743"/>
    </source>
</evidence>
<dbReference type="RefSeq" id="XP_025351923.1">
    <property type="nucleotide sequence ID" value="XM_025500191.1"/>
</dbReference>
<dbReference type="GO" id="GO:0004489">
    <property type="term" value="F:methylenetetrahydrofolate reductase [NAD(P)H] activity"/>
    <property type="evidence" value="ECO:0007669"/>
    <property type="project" value="InterPro"/>
</dbReference>
<keyword evidence="5" id="KW-0274">FAD</keyword>
<feature type="compositionally biased region" description="Polar residues" evidence="8">
    <location>
        <begin position="349"/>
        <end position="367"/>
    </location>
</feature>
<evidence type="ECO:0000256" key="6">
    <source>
        <dbReference type="ARBA" id="ARBA00023002"/>
    </source>
</evidence>
<dbReference type="InterPro" id="IPR003171">
    <property type="entry name" value="Mehydrof_redctse-like"/>
</dbReference>
<dbReference type="STRING" id="1280837.A0A316V549"/>
<evidence type="ECO:0000313" key="10">
    <source>
        <dbReference type="EMBL" id="PWN31621.1"/>
    </source>
</evidence>
<dbReference type="CDD" id="cd00537">
    <property type="entry name" value="MTHFR"/>
    <property type="match status" value="1"/>
</dbReference>
<dbReference type="GO" id="GO:0009086">
    <property type="term" value="P:methionine biosynthetic process"/>
    <property type="evidence" value="ECO:0007669"/>
    <property type="project" value="TreeGrafter"/>
</dbReference>
<comment type="pathway">
    <text evidence="2 7">One-carbon metabolism; tetrahydrofolate interconversion.</text>
</comment>
<organism evidence="10 11">
    <name type="scientific">Meira miltonrushii</name>
    <dbReference type="NCBI Taxonomy" id="1280837"/>
    <lineage>
        <taxon>Eukaryota</taxon>
        <taxon>Fungi</taxon>
        <taxon>Dikarya</taxon>
        <taxon>Basidiomycota</taxon>
        <taxon>Ustilaginomycotina</taxon>
        <taxon>Exobasidiomycetes</taxon>
        <taxon>Exobasidiales</taxon>
        <taxon>Brachybasidiaceae</taxon>
        <taxon>Meira</taxon>
    </lineage>
</organism>
<dbReference type="Gene3D" id="3.20.20.220">
    <property type="match status" value="1"/>
</dbReference>
<dbReference type="InterPro" id="IPR053806">
    <property type="entry name" value="MTHFR_C"/>
</dbReference>
<feature type="region of interest" description="Disordered" evidence="8">
    <location>
        <begin position="330"/>
        <end position="368"/>
    </location>
</feature>
<dbReference type="Pfam" id="PF21895">
    <property type="entry name" value="MTHFR_C"/>
    <property type="match status" value="1"/>
</dbReference>
<dbReference type="PANTHER" id="PTHR45754:SF1">
    <property type="entry name" value="METHYLENETETRAHYDROFOLATE REDUCTASE 1"/>
    <property type="match status" value="1"/>
</dbReference>
<dbReference type="Proteomes" id="UP000245771">
    <property type="component" value="Unassembled WGS sequence"/>
</dbReference>
<dbReference type="GO" id="GO:0005829">
    <property type="term" value="C:cytosol"/>
    <property type="evidence" value="ECO:0007669"/>
    <property type="project" value="TreeGrafter"/>
</dbReference>
<evidence type="ECO:0000259" key="9">
    <source>
        <dbReference type="Pfam" id="PF21895"/>
    </source>
</evidence>
<proteinExistence type="inferred from homology"/>